<evidence type="ECO:0000313" key="1">
    <source>
        <dbReference type="EMBL" id="MFM9329382.1"/>
    </source>
</evidence>
<sequence>MSAADSPEGARKKEHSKSMIKYDLPITKNPLRTRADVQEAVRQLTEPLKPYYSKGGALLRLGNTGAVYEERTAQMEAFARPLWGLVPLAVGGGDSDLWHTYVEGIRHGTDPEHEEYWGDTGHVDQRFVEMAAIGLALCLCPDRIWGPLTEKERNNLTRWLLQINRFDLPPNNWRFFIVLANLGLKRAGGEYSQESVDGALALLDTFYLGDGWYSDGATDQRDYYVPFAMHFYGLIYAGMMDKEDPERCQVYKDSAAQFARDFIYWFAEDGSALAYGRSLTYRFAQAGFWGALAYAGVDVLDWGVVKGLLLRNLRWWFQQPIFTSDGVLSIGYAYPNLIMAEGYNAPGSPYWAFKAFLPLALGEEHPLWQAEEKPLPALAPLSVQKHARMLVSHTGNHVTALTSGQYAGFQPAHTSAKYAKFAYSNAFAFSVPKGHTGLGQGAYDSMLALSEGDDWYKVRQRCEEVRVEDKWIYSRWKPWSDVTVETWLIPAGNWHIRVHRLLNGRDLTGAEGGFAIRWEDRVAEEAGRKLLTEAHDAVASFSWGVSGIVDLRGARTAEIIPCEANTNLMFPRTVLPTLHGTYPKGEHWLAAAVLGTPDEGEGQASWSTPPVFRENGDGYQVLDRENGTVLWSFSTNSR</sequence>
<protein>
    <submittedName>
        <fullName evidence="1">DUF2264 domain-containing protein</fullName>
    </submittedName>
</protein>
<evidence type="ECO:0000313" key="2">
    <source>
        <dbReference type="Proteomes" id="UP001631969"/>
    </source>
</evidence>
<comment type="caution">
    <text evidence="1">The sequence shown here is derived from an EMBL/GenBank/DDBJ whole genome shotgun (WGS) entry which is preliminary data.</text>
</comment>
<organism evidence="1 2">
    <name type="scientific">Paenibacillus mesotrionivorans</name>
    <dbReference type="NCBI Taxonomy" id="3160968"/>
    <lineage>
        <taxon>Bacteria</taxon>
        <taxon>Bacillati</taxon>
        <taxon>Bacillota</taxon>
        <taxon>Bacilli</taxon>
        <taxon>Bacillales</taxon>
        <taxon>Paenibacillaceae</taxon>
        <taxon>Paenibacillus</taxon>
    </lineage>
</organism>
<keyword evidence="2" id="KW-1185">Reference proteome</keyword>
<name>A0ACC7P4Z9_9BACL</name>
<dbReference type="EMBL" id="JBJURJ010000008">
    <property type="protein sequence ID" value="MFM9329382.1"/>
    <property type="molecule type" value="Genomic_DNA"/>
</dbReference>
<reference evidence="1" key="1">
    <citation type="submission" date="2024-12" db="EMBL/GenBank/DDBJ databases">
        <authorList>
            <person name="Wu N."/>
        </authorList>
    </citation>
    <scope>NUCLEOTIDE SEQUENCE</scope>
    <source>
        <strain evidence="1">P15</strain>
    </source>
</reference>
<proteinExistence type="predicted"/>
<gene>
    <name evidence="1" type="ORF">ACI1P1_13895</name>
</gene>
<accession>A0ACC7P4Z9</accession>
<dbReference type="Proteomes" id="UP001631969">
    <property type="component" value="Unassembled WGS sequence"/>
</dbReference>